<dbReference type="Proteomes" id="UP000808388">
    <property type="component" value="Unassembled WGS sequence"/>
</dbReference>
<gene>
    <name evidence="2" type="ORF">HY220_01235</name>
</gene>
<evidence type="ECO:0000313" key="3">
    <source>
        <dbReference type="Proteomes" id="UP000808388"/>
    </source>
</evidence>
<feature type="domain" description="DUF5615" evidence="1">
    <location>
        <begin position="4"/>
        <end position="81"/>
    </location>
</feature>
<reference evidence="2" key="1">
    <citation type="submission" date="2020-07" db="EMBL/GenBank/DDBJ databases">
        <title>Huge and variable diversity of episymbiotic CPR bacteria and DPANN archaea in groundwater ecosystems.</title>
        <authorList>
            <person name="He C.Y."/>
            <person name="Keren R."/>
            <person name="Whittaker M."/>
            <person name="Farag I.F."/>
            <person name="Doudna J."/>
            <person name="Cate J.H.D."/>
            <person name="Banfield J.F."/>
        </authorList>
    </citation>
    <scope>NUCLEOTIDE SEQUENCE</scope>
    <source>
        <strain evidence="2">NC_groundwater_972_Pr1_S-0.2um_49_27</strain>
    </source>
</reference>
<evidence type="ECO:0000259" key="1">
    <source>
        <dbReference type="Pfam" id="PF18480"/>
    </source>
</evidence>
<dbReference type="AlphaFoldDB" id="A0A9D6LN21"/>
<dbReference type="Pfam" id="PF18480">
    <property type="entry name" value="DUF5615"/>
    <property type="match status" value="1"/>
</dbReference>
<name>A0A9D6LN21_9BACT</name>
<protein>
    <submittedName>
        <fullName evidence="2">DUF5615 family PIN-like protein</fullName>
    </submittedName>
</protein>
<dbReference type="EMBL" id="JACQCQ010000003">
    <property type="protein sequence ID" value="MBI3627360.1"/>
    <property type="molecule type" value="Genomic_DNA"/>
</dbReference>
<comment type="caution">
    <text evidence="2">The sequence shown here is derived from an EMBL/GenBank/DDBJ whole genome shotgun (WGS) entry which is preliminary data.</text>
</comment>
<sequence>MPLKLLCDENIAGAVAKFLEGEGHDVTRPAPRTPDEAIGKMVSREKRVIVTHDSDFSNILKFNPRKLSGIIRIKIDPSLNHVVIASPRRVLIAYPTARRLRGRLIIALPNSFREWEGDVLLANDA</sequence>
<evidence type="ECO:0000313" key="2">
    <source>
        <dbReference type="EMBL" id="MBI3627360.1"/>
    </source>
</evidence>
<organism evidence="2 3">
    <name type="scientific">Candidatus Sungiibacteriota bacterium</name>
    <dbReference type="NCBI Taxonomy" id="2750080"/>
    <lineage>
        <taxon>Bacteria</taxon>
        <taxon>Candidatus Sungiibacteriota</taxon>
    </lineage>
</organism>
<accession>A0A9D6LN21</accession>
<dbReference type="InterPro" id="IPR041049">
    <property type="entry name" value="DUF5615"/>
</dbReference>
<proteinExistence type="predicted"/>